<comment type="caution">
    <text evidence="2">The sequence shown here is derived from an EMBL/GenBank/DDBJ whole genome shotgun (WGS) entry which is preliminary data.</text>
</comment>
<feature type="signal peptide" evidence="1">
    <location>
        <begin position="1"/>
        <end position="20"/>
    </location>
</feature>
<evidence type="ECO:0000313" key="3">
    <source>
        <dbReference type="Proteomes" id="UP001465668"/>
    </source>
</evidence>
<evidence type="ECO:0000256" key="1">
    <source>
        <dbReference type="SAM" id="SignalP"/>
    </source>
</evidence>
<name>A0ABR2XRX6_9PEZI</name>
<keyword evidence="1" id="KW-0732">Signal</keyword>
<reference evidence="2 3" key="1">
    <citation type="submission" date="2024-02" db="EMBL/GenBank/DDBJ databases">
        <title>First draft genome assembly of two strains of Seiridium cardinale.</title>
        <authorList>
            <person name="Emiliani G."/>
            <person name="Scali E."/>
        </authorList>
    </citation>
    <scope>NUCLEOTIDE SEQUENCE [LARGE SCALE GENOMIC DNA]</scope>
    <source>
        <strain evidence="2 3">BM-138-000479</strain>
    </source>
</reference>
<accession>A0ABR2XRX6</accession>
<evidence type="ECO:0000313" key="2">
    <source>
        <dbReference type="EMBL" id="KAK9776565.1"/>
    </source>
</evidence>
<organism evidence="2 3">
    <name type="scientific">Seiridium cardinale</name>
    <dbReference type="NCBI Taxonomy" id="138064"/>
    <lineage>
        <taxon>Eukaryota</taxon>
        <taxon>Fungi</taxon>
        <taxon>Dikarya</taxon>
        <taxon>Ascomycota</taxon>
        <taxon>Pezizomycotina</taxon>
        <taxon>Sordariomycetes</taxon>
        <taxon>Xylariomycetidae</taxon>
        <taxon>Amphisphaeriales</taxon>
        <taxon>Sporocadaceae</taxon>
        <taxon>Seiridium</taxon>
    </lineage>
</organism>
<sequence>MFSSRLFALLLAATSMTAIAAPIAGGSQVRQAVAEEDLEPGAWNAVVISSSAEKRAEDLEPGAWNAVVISSSAEKRAEEDLEPGAWNAVVISSSAE</sequence>
<dbReference type="EMBL" id="JARVKM010000027">
    <property type="protein sequence ID" value="KAK9776565.1"/>
    <property type="molecule type" value="Genomic_DNA"/>
</dbReference>
<protein>
    <submittedName>
        <fullName evidence="2">Uncharacterized protein</fullName>
    </submittedName>
</protein>
<gene>
    <name evidence="2" type="ORF">SCAR479_06888</name>
</gene>
<proteinExistence type="predicted"/>
<keyword evidence="3" id="KW-1185">Reference proteome</keyword>
<feature type="chain" id="PRO_5046184891" evidence="1">
    <location>
        <begin position="21"/>
        <end position="96"/>
    </location>
</feature>
<dbReference type="Proteomes" id="UP001465668">
    <property type="component" value="Unassembled WGS sequence"/>
</dbReference>